<name>A0ACA9LM07_9GLOM</name>
<keyword evidence="2" id="KW-1185">Reference proteome</keyword>
<evidence type="ECO:0000313" key="2">
    <source>
        <dbReference type="Proteomes" id="UP000789702"/>
    </source>
</evidence>
<accession>A0ACA9LM07</accession>
<comment type="caution">
    <text evidence="1">The sequence shown here is derived from an EMBL/GenBank/DDBJ whole genome shotgun (WGS) entry which is preliminary data.</text>
</comment>
<organism evidence="1 2">
    <name type="scientific">Dentiscutata heterogama</name>
    <dbReference type="NCBI Taxonomy" id="1316150"/>
    <lineage>
        <taxon>Eukaryota</taxon>
        <taxon>Fungi</taxon>
        <taxon>Fungi incertae sedis</taxon>
        <taxon>Mucoromycota</taxon>
        <taxon>Glomeromycotina</taxon>
        <taxon>Glomeromycetes</taxon>
        <taxon>Diversisporales</taxon>
        <taxon>Gigasporaceae</taxon>
        <taxon>Dentiscutata</taxon>
    </lineage>
</organism>
<dbReference type="Proteomes" id="UP000789702">
    <property type="component" value="Unassembled WGS sequence"/>
</dbReference>
<sequence>MTLRNLIAQLKDAHTILEIDCYNKILFTQSLSLYSVVTPNNQQKIKIMDDFLNSSNNNCEVTKINGQNALETIIKFAKEQVSDSRDLGVRFNQALASLTMQFGRWLVSEGSNQFAHRFDLPETSNISYTLLCSGEQRHLVRKWDINFQGQSTDFNDTKSYFDQNCLPNSSQSAKNNTSLRLISESTFNRTTTSHSDNQATTSQSDDQATTSQPEPVLDAKNAHFYLIGNIGVAQFTSVNFGFDTLRNIQKGFQLLFKKKAKKLVIDLSNNPGGVVDAAQVICFLLIPPNNISFFPNDIKITKITEPLIGPGKYFDPNVLSSFPSGNNFSSIKNFIGKNYIKRGGKTSRYSNKFDFTLDRDELKLIKNNKEYPWTGNNTIILTNGNCGSACALISQYLAEIGQFPTVTVGGLYNTSLSFASFSGGEVFGYDGSEKFKGIPSFPVSGELQFTVSESYSILKKNEVLDFSYRPSKYRLYYDDKSARDPSLLWSKAADFLNFES</sequence>
<evidence type="ECO:0000313" key="1">
    <source>
        <dbReference type="EMBL" id="CAG8538977.1"/>
    </source>
</evidence>
<reference evidence="1" key="1">
    <citation type="submission" date="2021-06" db="EMBL/GenBank/DDBJ databases">
        <authorList>
            <person name="Kallberg Y."/>
            <person name="Tangrot J."/>
            <person name="Rosling A."/>
        </authorList>
    </citation>
    <scope>NUCLEOTIDE SEQUENCE</scope>
    <source>
        <strain evidence="1">IL203A</strain>
    </source>
</reference>
<gene>
    <name evidence="1" type="ORF">DHETER_LOCUS4717</name>
</gene>
<protein>
    <submittedName>
        <fullName evidence="1">356_t:CDS:1</fullName>
    </submittedName>
</protein>
<dbReference type="EMBL" id="CAJVPU010004849">
    <property type="protein sequence ID" value="CAG8538977.1"/>
    <property type="molecule type" value="Genomic_DNA"/>
</dbReference>
<proteinExistence type="predicted"/>